<feature type="transmembrane region" description="Helical" evidence="1">
    <location>
        <begin position="89"/>
        <end position="112"/>
    </location>
</feature>
<keyword evidence="3" id="KW-0808">Transferase</keyword>
<evidence type="ECO:0000256" key="1">
    <source>
        <dbReference type="SAM" id="Phobius"/>
    </source>
</evidence>
<feature type="transmembrane region" description="Helical" evidence="1">
    <location>
        <begin position="292"/>
        <end position="313"/>
    </location>
</feature>
<organism evidence="3 4">
    <name type="scientific">Devosia nanyangense</name>
    <dbReference type="NCBI Taxonomy" id="1228055"/>
    <lineage>
        <taxon>Bacteria</taxon>
        <taxon>Pseudomonadati</taxon>
        <taxon>Pseudomonadota</taxon>
        <taxon>Alphaproteobacteria</taxon>
        <taxon>Hyphomicrobiales</taxon>
        <taxon>Devosiaceae</taxon>
        <taxon>Devosia</taxon>
    </lineage>
</organism>
<dbReference type="Proteomes" id="UP000782610">
    <property type="component" value="Unassembled WGS sequence"/>
</dbReference>
<dbReference type="EMBL" id="JACRAF010000019">
    <property type="protein sequence ID" value="MBI4921372.1"/>
    <property type="molecule type" value="Genomic_DNA"/>
</dbReference>
<feature type="transmembrane region" description="Helical" evidence="1">
    <location>
        <begin position="20"/>
        <end position="42"/>
    </location>
</feature>
<sequence length="370" mass="40241">MEPGTSSASRLATLDGLRGWAALSVVVYHATWETFGIVFPAFRSPAASLLGNGSLAVAIFFTLSGYVLTLRRWHRTDNPNLLLVLVRRYFRLGIPIMAAVLVAWAIMSLGLAPNREAAKVVLRGDWLGTFANFPPNLFDAVWYGLVRVYWIAKDHVYGPFLWTMAIELWGSVFVLSLSHSPKLFREAYTPLLLFLVLLLRFFPLAACFPAGAIIALLQRDGHIWRTEPGPLESFVSSSLLVAALLAAASFQIVFPSLMPAAFAGTLVFIGAARSKPAHAVLSMPLSGWLGRISFPLYLIQYAVLITVTSWSIIQLDAAGLLTPWTALGVAVVSTAAALLAATAFLPVEVFTLGFVRRLGWPRARSAVAKA</sequence>
<reference evidence="3" key="1">
    <citation type="submission" date="2020-07" db="EMBL/GenBank/DDBJ databases">
        <title>Huge and variable diversity of episymbiotic CPR bacteria and DPANN archaea in groundwater ecosystems.</title>
        <authorList>
            <person name="He C.Y."/>
            <person name="Keren R."/>
            <person name="Whittaker M."/>
            <person name="Farag I.F."/>
            <person name="Doudna J."/>
            <person name="Cate J.H.D."/>
            <person name="Banfield J.F."/>
        </authorList>
    </citation>
    <scope>NUCLEOTIDE SEQUENCE</scope>
    <source>
        <strain evidence="3">NC_groundwater_1586_Pr3_B-0.1um_66_15</strain>
    </source>
</reference>
<dbReference type="PANTHER" id="PTHR23028">
    <property type="entry name" value="ACETYLTRANSFERASE"/>
    <property type="match status" value="1"/>
</dbReference>
<gene>
    <name evidence="3" type="ORF">HY834_06445</name>
</gene>
<feature type="transmembrane region" description="Helical" evidence="1">
    <location>
        <begin position="325"/>
        <end position="355"/>
    </location>
</feature>
<evidence type="ECO:0000259" key="2">
    <source>
        <dbReference type="Pfam" id="PF01757"/>
    </source>
</evidence>
<accession>A0A933L1H3</accession>
<name>A0A933L1H3_9HYPH</name>
<dbReference type="InterPro" id="IPR002656">
    <property type="entry name" value="Acyl_transf_3_dom"/>
</dbReference>
<proteinExistence type="predicted"/>
<evidence type="ECO:0000313" key="4">
    <source>
        <dbReference type="Proteomes" id="UP000782610"/>
    </source>
</evidence>
<keyword evidence="1" id="KW-0472">Membrane</keyword>
<protein>
    <submittedName>
        <fullName evidence="3">Acyltransferase</fullName>
    </submittedName>
</protein>
<feature type="transmembrane region" description="Helical" evidence="1">
    <location>
        <begin position="49"/>
        <end position="69"/>
    </location>
</feature>
<dbReference type="GO" id="GO:0016747">
    <property type="term" value="F:acyltransferase activity, transferring groups other than amino-acyl groups"/>
    <property type="evidence" value="ECO:0007669"/>
    <property type="project" value="InterPro"/>
</dbReference>
<dbReference type="InterPro" id="IPR050879">
    <property type="entry name" value="Acyltransferase_3"/>
</dbReference>
<comment type="caution">
    <text evidence="3">The sequence shown here is derived from an EMBL/GenBank/DDBJ whole genome shotgun (WGS) entry which is preliminary data.</text>
</comment>
<feature type="transmembrane region" description="Helical" evidence="1">
    <location>
        <begin position="238"/>
        <end position="271"/>
    </location>
</feature>
<keyword evidence="1" id="KW-1133">Transmembrane helix</keyword>
<dbReference type="PANTHER" id="PTHR23028:SF134">
    <property type="entry name" value="PUTATIVE (AFU_ORTHOLOGUE AFUA_4G08520)-RELATED"/>
    <property type="match status" value="1"/>
</dbReference>
<keyword evidence="3" id="KW-0012">Acyltransferase</keyword>
<dbReference type="Pfam" id="PF01757">
    <property type="entry name" value="Acyl_transf_3"/>
    <property type="match status" value="1"/>
</dbReference>
<feature type="domain" description="Acyltransferase 3" evidence="2">
    <location>
        <begin position="13"/>
        <end position="340"/>
    </location>
</feature>
<feature type="transmembrane region" description="Helical" evidence="1">
    <location>
        <begin position="191"/>
        <end position="218"/>
    </location>
</feature>
<evidence type="ECO:0000313" key="3">
    <source>
        <dbReference type="EMBL" id="MBI4921372.1"/>
    </source>
</evidence>
<keyword evidence="1" id="KW-0812">Transmembrane</keyword>
<dbReference type="AlphaFoldDB" id="A0A933L1H3"/>
<feature type="transmembrane region" description="Helical" evidence="1">
    <location>
        <begin position="158"/>
        <end position="179"/>
    </location>
</feature>